<dbReference type="GO" id="GO:0016627">
    <property type="term" value="F:oxidoreductase activity, acting on the CH-CH group of donors"/>
    <property type="evidence" value="ECO:0007669"/>
    <property type="project" value="InterPro"/>
</dbReference>
<dbReference type="InterPro" id="IPR046373">
    <property type="entry name" value="Acyl-CoA_Oxase/DH_mid-dom_sf"/>
</dbReference>
<dbReference type="Gene3D" id="2.40.110.10">
    <property type="entry name" value="Butyryl-CoA Dehydrogenase, subunit A, domain 2"/>
    <property type="match status" value="1"/>
</dbReference>
<comment type="caution">
    <text evidence="1">The sequence shown here is derived from an EMBL/GenBank/DDBJ whole genome shotgun (WGS) entry which is preliminary data.</text>
</comment>
<dbReference type="AlphaFoldDB" id="A0A9N8X462"/>
<evidence type="ECO:0000313" key="1">
    <source>
        <dbReference type="EMBL" id="CAG4917480.1"/>
    </source>
</evidence>
<gene>
    <name evidence="1" type="ORF">LMG31841_04686</name>
</gene>
<accession>A0A9N8X462</accession>
<protein>
    <recommendedName>
        <fullName evidence="3">Acyl-CoA dehydrogenase</fullName>
    </recommendedName>
</protein>
<evidence type="ECO:0008006" key="3">
    <source>
        <dbReference type="Google" id="ProtNLM"/>
    </source>
</evidence>
<reference evidence="1" key="1">
    <citation type="submission" date="2021-04" db="EMBL/GenBank/DDBJ databases">
        <authorList>
            <person name="Vanwijnsberghe S."/>
        </authorList>
    </citation>
    <scope>NUCLEOTIDE SEQUENCE</scope>
    <source>
        <strain evidence="1">LMG 31841</strain>
    </source>
</reference>
<dbReference type="EMBL" id="CAJQZC010000010">
    <property type="protein sequence ID" value="CAG4917480.1"/>
    <property type="molecule type" value="Genomic_DNA"/>
</dbReference>
<name>A0A9N8X462_9BURK</name>
<dbReference type="InterPro" id="IPR009100">
    <property type="entry name" value="AcylCoA_DH/oxidase_NM_dom_sf"/>
</dbReference>
<sequence>MSDMPLARAANDTHHMENVYGGERPAMTLASLEHFLADVRFDANAVTDLGNVLSAITLRGLDRLPLPGQGATLMRWRMLAAVAARDLGLVKLYEGHTDALAILAELRGPVAPRRSRWGTWAAEPPDARVVATASGTGMLRLHGTKAWCSGAQVVSHALVTAWQDDAPVLAAVDLQQPSISISADNWRAVGMHATASGDVCFEGASATQVGGAHDYVTRPGFWQGGAGIAACWYGAACGIANVLREAVIRRADPYALAHLGAVDVALAGAAAVLRETATFIDAHPEGNAMHVALRARLAVENAACVVMTHAGRALGAGPLCRDARLARLMADLPVFLRQSHAERDLAALGKTCIDDPGPAWLL</sequence>
<organism evidence="1 2">
    <name type="scientific">Paraburkholderia saeva</name>
    <dbReference type="NCBI Taxonomy" id="2777537"/>
    <lineage>
        <taxon>Bacteria</taxon>
        <taxon>Pseudomonadati</taxon>
        <taxon>Pseudomonadota</taxon>
        <taxon>Betaproteobacteria</taxon>
        <taxon>Burkholderiales</taxon>
        <taxon>Burkholderiaceae</taxon>
        <taxon>Paraburkholderia</taxon>
    </lineage>
</organism>
<dbReference type="Proteomes" id="UP000789704">
    <property type="component" value="Unassembled WGS sequence"/>
</dbReference>
<evidence type="ECO:0000313" key="2">
    <source>
        <dbReference type="Proteomes" id="UP000789704"/>
    </source>
</evidence>
<proteinExistence type="predicted"/>
<keyword evidence="2" id="KW-1185">Reference proteome</keyword>
<dbReference type="SUPFAM" id="SSF56645">
    <property type="entry name" value="Acyl-CoA dehydrogenase NM domain-like"/>
    <property type="match status" value="1"/>
</dbReference>